<dbReference type="EMBL" id="JBDLNV010000005">
    <property type="protein sequence ID" value="MFM1724923.1"/>
    <property type="molecule type" value="Genomic_DNA"/>
</dbReference>
<feature type="transmembrane region" description="Helical" evidence="2">
    <location>
        <begin position="107"/>
        <end position="123"/>
    </location>
</feature>
<proteinExistence type="predicted"/>
<organism evidence="4 5">
    <name type="scientific">Rhodococcus parequi</name>
    <dbReference type="NCBI Taxonomy" id="3137122"/>
    <lineage>
        <taxon>Bacteria</taxon>
        <taxon>Bacillati</taxon>
        <taxon>Actinomycetota</taxon>
        <taxon>Actinomycetes</taxon>
        <taxon>Mycobacteriales</taxon>
        <taxon>Nocardiaceae</taxon>
        <taxon>Rhodococcus</taxon>
    </lineage>
</organism>
<keyword evidence="2" id="KW-0812">Transmembrane</keyword>
<name>A0ABW9FIC9_9NOCA</name>
<feature type="domain" description="DUF1707" evidence="3">
    <location>
        <begin position="7"/>
        <end position="59"/>
    </location>
</feature>
<dbReference type="Proteomes" id="UP001629745">
    <property type="component" value="Unassembled WGS sequence"/>
</dbReference>
<gene>
    <name evidence="4" type="ORF">ABEU20_003518</name>
</gene>
<evidence type="ECO:0000313" key="4">
    <source>
        <dbReference type="EMBL" id="MFM1724923.1"/>
    </source>
</evidence>
<keyword evidence="5" id="KW-1185">Reference proteome</keyword>
<keyword evidence="2" id="KW-0472">Membrane</keyword>
<evidence type="ECO:0000313" key="5">
    <source>
        <dbReference type="Proteomes" id="UP001629745"/>
    </source>
</evidence>
<feature type="transmembrane region" description="Helical" evidence="2">
    <location>
        <begin position="85"/>
        <end position="101"/>
    </location>
</feature>
<keyword evidence="2" id="KW-1133">Transmembrane helix</keyword>
<evidence type="ECO:0000259" key="3">
    <source>
        <dbReference type="Pfam" id="PF08044"/>
    </source>
</evidence>
<comment type="caution">
    <text evidence="4">The sequence shown here is derived from an EMBL/GenBank/DDBJ whole genome shotgun (WGS) entry which is preliminary data.</text>
</comment>
<evidence type="ECO:0000256" key="2">
    <source>
        <dbReference type="SAM" id="Phobius"/>
    </source>
</evidence>
<dbReference type="InterPro" id="IPR012551">
    <property type="entry name" value="DUF1707_SHOCT-like"/>
</dbReference>
<reference evidence="4 5" key="1">
    <citation type="submission" date="2023-11" db="EMBL/GenBank/DDBJ databases">
        <authorList>
            <person name="Val-Calvo J."/>
            <person name="Scortti M."/>
            <person name="Vazquez-Boland J."/>
        </authorList>
    </citation>
    <scope>NUCLEOTIDE SEQUENCE [LARGE SCALE GENOMIC DNA]</scope>
    <source>
        <strain evidence="4 5">PAM 2766</strain>
    </source>
</reference>
<dbReference type="RefSeq" id="WP_420165416.1">
    <property type="nucleotide sequence ID" value="NZ_JBDLNV010000005.1"/>
</dbReference>
<protein>
    <submittedName>
        <fullName evidence="4">DUF1707 domain-containing protein</fullName>
    </submittedName>
</protein>
<dbReference type="Pfam" id="PF08044">
    <property type="entry name" value="DUF1707"/>
    <property type="match status" value="1"/>
</dbReference>
<feature type="region of interest" description="Disordered" evidence="1">
    <location>
        <begin position="59"/>
        <end position="78"/>
    </location>
</feature>
<accession>A0ABW9FIC9</accession>
<sequence length="133" mass="14548">MSDLPEIRIGTAEREHALEALTQHFSDGRLTVTEFDERSGQIAAATTRGQLDTVFSDLPSLTPSTPSKVAPEPEDADREKTWRNTVMAVIPFVALALFFVVPIDNSWLFFLLIPATAAILFGGKDGRRGRGSC</sequence>
<evidence type="ECO:0000256" key="1">
    <source>
        <dbReference type="SAM" id="MobiDB-lite"/>
    </source>
</evidence>